<dbReference type="PANTHER" id="PTHR31902:SF22">
    <property type="entry name" value="SLL1203 PROTEIN"/>
    <property type="match status" value="1"/>
</dbReference>
<dbReference type="InterPro" id="IPR036249">
    <property type="entry name" value="Thioredoxin-like_sf"/>
</dbReference>
<evidence type="ECO:0000313" key="1">
    <source>
        <dbReference type="EMBL" id="GGF92285.1"/>
    </source>
</evidence>
<reference evidence="1" key="2">
    <citation type="submission" date="2020-09" db="EMBL/GenBank/DDBJ databases">
        <authorList>
            <person name="Sun Q."/>
            <person name="Sedlacek I."/>
        </authorList>
    </citation>
    <scope>NUCLEOTIDE SEQUENCE</scope>
    <source>
        <strain evidence="1">CCM 7905</strain>
    </source>
</reference>
<dbReference type="SUPFAM" id="SSF52833">
    <property type="entry name" value="Thioredoxin-like"/>
    <property type="match status" value="1"/>
</dbReference>
<keyword evidence="2" id="KW-1185">Reference proteome</keyword>
<gene>
    <name evidence="1" type="ORF">GCM10007304_02760</name>
</gene>
<dbReference type="EMBL" id="BMCU01000001">
    <property type="protein sequence ID" value="GGF92285.1"/>
    <property type="molecule type" value="Genomic_DNA"/>
</dbReference>
<dbReference type="PANTHER" id="PTHR31902">
    <property type="entry name" value="ACTIN PATCHES DISTAL PROTEIN 1"/>
    <property type="match status" value="1"/>
</dbReference>
<name>A0A917CMN8_9NOCA</name>
<dbReference type="RefSeq" id="WP_188542922.1">
    <property type="nucleotide sequence ID" value="NZ_BMCU01000001.1"/>
</dbReference>
<dbReference type="AlphaFoldDB" id="A0A917CMN8"/>
<protein>
    <recommendedName>
        <fullName evidence="3">Sucrase ferredoxin</fullName>
    </recommendedName>
</protein>
<proteinExistence type="predicted"/>
<evidence type="ECO:0008006" key="3">
    <source>
        <dbReference type="Google" id="ProtNLM"/>
    </source>
</evidence>
<dbReference type="Pfam" id="PF06999">
    <property type="entry name" value="Suc_Fer-like"/>
    <property type="match status" value="1"/>
</dbReference>
<organism evidence="1 2">
    <name type="scientific">Rhodococcoides trifolii</name>
    <dbReference type="NCBI Taxonomy" id="908250"/>
    <lineage>
        <taxon>Bacteria</taxon>
        <taxon>Bacillati</taxon>
        <taxon>Actinomycetota</taxon>
        <taxon>Actinomycetes</taxon>
        <taxon>Mycobacteriales</taxon>
        <taxon>Nocardiaceae</taxon>
        <taxon>Rhodococcoides</taxon>
    </lineage>
</organism>
<evidence type="ECO:0000313" key="2">
    <source>
        <dbReference type="Proteomes" id="UP000654257"/>
    </source>
</evidence>
<dbReference type="Proteomes" id="UP000654257">
    <property type="component" value="Unassembled WGS sequence"/>
</dbReference>
<reference evidence="1" key="1">
    <citation type="journal article" date="2014" name="Int. J. Syst. Evol. Microbiol.">
        <title>Complete genome sequence of Corynebacterium casei LMG S-19264T (=DSM 44701T), isolated from a smear-ripened cheese.</title>
        <authorList>
            <consortium name="US DOE Joint Genome Institute (JGI-PGF)"/>
            <person name="Walter F."/>
            <person name="Albersmeier A."/>
            <person name="Kalinowski J."/>
            <person name="Ruckert C."/>
        </authorList>
    </citation>
    <scope>NUCLEOTIDE SEQUENCE</scope>
    <source>
        <strain evidence="1">CCM 7905</strain>
    </source>
</reference>
<sequence length="298" mass="33075">MTPRSDPNWRPCSDCALERGDNLEGTGSRGLQWFLIELSGSWGHSAFIDSPGVIDSGLGRDIVRRIERAGMRPLAIRRTGRRAEPDVWRWAFVDSRPGHETIRWGRVDTPRELLDVPLDGSTGSPSTDPIVVVCTHGRHDQCCAVHGRRAAQALDATHPEQMWECSHLGGDRFAATMVMFPHGFYFGRADLTDTSTLFQQYTQGTVDTRFVRGRSSLSNPVQAAQHHARLMLQDNRIDTLAPLSESVEHDVWTIVLAHDSGSDVTVTLEQGWSTPILTTCDASIPGPVRTFTLRSITH</sequence>
<comment type="caution">
    <text evidence="1">The sequence shown here is derived from an EMBL/GenBank/DDBJ whole genome shotgun (WGS) entry which is preliminary data.</text>
</comment>
<dbReference type="InterPro" id="IPR009737">
    <property type="entry name" value="Aim32/Apd1-like"/>
</dbReference>
<accession>A0A917CMN8</accession>